<dbReference type="VEuPathDB" id="FungiDB:MELLADRAFT_50544"/>
<evidence type="ECO:0000313" key="9">
    <source>
        <dbReference type="EMBL" id="EGF99951.1"/>
    </source>
</evidence>
<dbReference type="OrthoDB" id="346907at2759"/>
<dbReference type="Gene3D" id="1.10.510.10">
    <property type="entry name" value="Transferase(Phosphotransferase) domain 1"/>
    <property type="match status" value="1"/>
</dbReference>
<evidence type="ECO:0000256" key="1">
    <source>
        <dbReference type="ARBA" id="ARBA00012513"/>
    </source>
</evidence>
<dbReference type="PANTHER" id="PTHR24348:SF22">
    <property type="entry name" value="NON-SPECIFIC SERINE_THREONINE PROTEIN KINASE"/>
    <property type="match status" value="1"/>
</dbReference>
<evidence type="ECO:0000313" key="10">
    <source>
        <dbReference type="Proteomes" id="UP000001072"/>
    </source>
</evidence>
<dbReference type="SUPFAM" id="SSF56112">
    <property type="entry name" value="Protein kinase-like (PK-like)"/>
    <property type="match status" value="1"/>
</dbReference>
<evidence type="ECO:0000256" key="2">
    <source>
        <dbReference type="ARBA" id="ARBA00022679"/>
    </source>
</evidence>
<dbReference type="InterPro" id="IPR011009">
    <property type="entry name" value="Kinase-like_dom_sf"/>
</dbReference>
<evidence type="ECO:0000256" key="3">
    <source>
        <dbReference type="ARBA" id="ARBA00022741"/>
    </source>
</evidence>
<dbReference type="AlphaFoldDB" id="F4S5T3"/>
<evidence type="ECO:0000256" key="5">
    <source>
        <dbReference type="ARBA" id="ARBA00022840"/>
    </source>
</evidence>
<dbReference type="GO" id="GO:0005829">
    <property type="term" value="C:cytosol"/>
    <property type="evidence" value="ECO:0007669"/>
    <property type="project" value="TreeGrafter"/>
</dbReference>
<dbReference type="GO" id="GO:0005524">
    <property type="term" value="F:ATP binding"/>
    <property type="evidence" value="ECO:0007669"/>
    <property type="project" value="UniProtKB-UniRule"/>
</dbReference>
<dbReference type="GO" id="GO:0034045">
    <property type="term" value="C:phagophore assembly site membrane"/>
    <property type="evidence" value="ECO:0007669"/>
    <property type="project" value="TreeGrafter"/>
</dbReference>
<reference evidence="10" key="1">
    <citation type="journal article" date="2011" name="Proc. Natl. Acad. Sci. U.S.A.">
        <title>Obligate biotrophy features unraveled by the genomic analysis of rust fungi.</title>
        <authorList>
            <person name="Duplessis S."/>
            <person name="Cuomo C.A."/>
            <person name="Lin Y.-C."/>
            <person name="Aerts A."/>
            <person name="Tisserant E."/>
            <person name="Veneault-Fourrey C."/>
            <person name="Joly D.L."/>
            <person name="Hacquard S."/>
            <person name="Amselem J."/>
            <person name="Cantarel B.L."/>
            <person name="Chiu R."/>
            <person name="Coutinho P.M."/>
            <person name="Feau N."/>
            <person name="Field M."/>
            <person name="Frey P."/>
            <person name="Gelhaye E."/>
            <person name="Goldberg J."/>
            <person name="Grabherr M.G."/>
            <person name="Kodira C.D."/>
            <person name="Kohler A."/>
            <person name="Kuees U."/>
            <person name="Lindquist E.A."/>
            <person name="Lucas S.M."/>
            <person name="Mago R."/>
            <person name="Mauceli E."/>
            <person name="Morin E."/>
            <person name="Murat C."/>
            <person name="Pangilinan J.L."/>
            <person name="Park R."/>
            <person name="Pearson M."/>
            <person name="Quesneville H."/>
            <person name="Rouhier N."/>
            <person name="Sakthikumar S."/>
            <person name="Salamov A.A."/>
            <person name="Schmutz J."/>
            <person name="Selles B."/>
            <person name="Shapiro H."/>
            <person name="Tanguay P."/>
            <person name="Tuskan G.A."/>
            <person name="Henrissat B."/>
            <person name="Van de Peer Y."/>
            <person name="Rouze P."/>
            <person name="Ellis J.G."/>
            <person name="Dodds P.N."/>
            <person name="Schein J.E."/>
            <person name="Zhong S."/>
            <person name="Hamelin R.C."/>
            <person name="Grigoriev I.V."/>
            <person name="Szabo L.J."/>
            <person name="Martin F."/>
        </authorList>
    </citation>
    <scope>NUCLEOTIDE SEQUENCE [LARGE SCALE GENOMIC DNA]</scope>
    <source>
        <strain evidence="10">98AG31 / pathotype 3-4-7</strain>
    </source>
</reference>
<name>F4S5T3_MELLP</name>
<proteinExistence type="inferred from homology"/>
<feature type="domain" description="Protein kinase" evidence="8">
    <location>
        <begin position="28"/>
        <end position="283"/>
    </location>
</feature>
<protein>
    <recommendedName>
        <fullName evidence="1">non-specific serine/threonine protein kinase</fullName>
        <ecNumber evidence="1">2.7.11.1</ecNumber>
    </recommendedName>
</protein>
<dbReference type="PIRSF" id="PIRSF000654">
    <property type="entry name" value="Integrin-linked_kinase"/>
    <property type="match status" value="1"/>
</dbReference>
<evidence type="ECO:0000256" key="4">
    <source>
        <dbReference type="ARBA" id="ARBA00022777"/>
    </source>
</evidence>
<dbReference type="GO" id="GO:0000045">
    <property type="term" value="P:autophagosome assembly"/>
    <property type="evidence" value="ECO:0007669"/>
    <property type="project" value="TreeGrafter"/>
</dbReference>
<dbReference type="PROSITE" id="PS00107">
    <property type="entry name" value="PROTEIN_KINASE_ATP"/>
    <property type="match status" value="1"/>
</dbReference>
<dbReference type="PANTHER" id="PTHR24348">
    <property type="entry name" value="SERINE/THREONINE-PROTEIN KINASE UNC-51-RELATED"/>
    <property type="match status" value="1"/>
</dbReference>
<dbReference type="InParanoid" id="F4S5T3"/>
<comment type="similarity">
    <text evidence="7">Belongs to the protein kinase superfamily.</text>
</comment>
<dbReference type="GO" id="GO:0061709">
    <property type="term" value="P:reticulophagy"/>
    <property type="evidence" value="ECO:0007669"/>
    <property type="project" value="TreeGrafter"/>
</dbReference>
<keyword evidence="5 6" id="KW-0067">ATP-binding</keyword>
<accession>F4S5T3</accession>
<dbReference type="InterPro" id="IPR008271">
    <property type="entry name" value="Ser/Thr_kinase_AS"/>
</dbReference>
<dbReference type="HOGENOM" id="CLU_000288_63_0_1"/>
<evidence type="ECO:0000256" key="6">
    <source>
        <dbReference type="PROSITE-ProRule" id="PRU10141"/>
    </source>
</evidence>
<dbReference type="eggNOG" id="KOG0595">
    <property type="taxonomic scope" value="Eukaryota"/>
</dbReference>
<dbReference type="EC" id="2.7.11.1" evidence="1"/>
<dbReference type="GO" id="GO:0034727">
    <property type="term" value="P:piecemeal microautophagy of the nucleus"/>
    <property type="evidence" value="ECO:0007669"/>
    <property type="project" value="TreeGrafter"/>
</dbReference>
<keyword evidence="10" id="KW-1185">Reference proteome</keyword>
<organism evidence="10">
    <name type="scientific">Melampsora larici-populina (strain 98AG31 / pathotype 3-4-7)</name>
    <name type="common">Poplar leaf rust fungus</name>
    <dbReference type="NCBI Taxonomy" id="747676"/>
    <lineage>
        <taxon>Eukaryota</taxon>
        <taxon>Fungi</taxon>
        <taxon>Dikarya</taxon>
        <taxon>Basidiomycota</taxon>
        <taxon>Pucciniomycotina</taxon>
        <taxon>Pucciniomycetes</taxon>
        <taxon>Pucciniales</taxon>
        <taxon>Melampsoraceae</taxon>
        <taxon>Melampsora</taxon>
    </lineage>
</organism>
<gene>
    <name evidence="9" type="ORF">MELLADRAFT_50544</name>
</gene>
<dbReference type="SMART" id="SM00220">
    <property type="entry name" value="S_TKc"/>
    <property type="match status" value="1"/>
</dbReference>
<dbReference type="EMBL" id="GL883152">
    <property type="protein sequence ID" value="EGF99951.1"/>
    <property type="molecule type" value="Genomic_DNA"/>
</dbReference>
<dbReference type="InterPro" id="IPR045269">
    <property type="entry name" value="Atg1-like"/>
</dbReference>
<dbReference type="GeneID" id="18928714"/>
<dbReference type="GO" id="GO:0042594">
    <property type="term" value="P:response to starvation"/>
    <property type="evidence" value="ECO:0007669"/>
    <property type="project" value="TreeGrafter"/>
</dbReference>
<keyword evidence="2" id="KW-0808">Transferase</keyword>
<sequence>MADNRKYHAQSSRAKPRELEVPNEIPGFTIGDEIGRGSFAVVYEGVNAHTKQKVAIKAVIKGKLTTKLFQNLQDEINILKQIRHGNVVGLVDCISTNDHIFLVMQYCAEGDLSVYIKSKDGGLNEWVVRSFLGQLADALQFLRSHSIIHRDIKPQNLLLHPSSSGAGLHRYVPPGIPILRVADFGFARVLETNSSLAETLCGSPLYMAPEILRYEKYDAKADLWSVGAVLYEMAVGKPPFRAQNHVELLRKIEKSEDNIVFPEDKFVAQDIKELIKCLLKRNP</sequence>
<dbReference type="Proteomes" id="UP000001072">
    <property type="component" value="Unassembled WGS sequence"/>
</dbReference>
<feature type="non-terminal residue" evidence="9">
    <location>
        <position position="283"/>
    </location>
</feature>
<dbReference type="FunFam" id="3.30.200.20:FF:000042">
    <property type="entry name" value="Aurora kinase A"/>
    <property type="match status" value="1"/>
</dbReference>
<dbReference type="Pfam" id="PF00069">
    <property type="entry name" value="Pkinase"/>
    <property type="match status" value="1"/>
</dbReference>
<dbReference type="KEGG" id="mlr:MELLADRAFT_50544"/>
<dbReference type="GO" id="GO:0005776">
    <property type="term" value="C:autophagosome"/>
    <property type="evidence" value="ECO:0007669"/>
    <property type="project" value="TreeGrafter"/>
</dbReference>
<keyword evidence="3 6" id="KW-0547">Nucleotide-binding</keyword>
<dbReference type="RefSeq" id="XP_007416734.1">
    <property type="nucleotide sequence ID" value="XM_007416672.1"/>
</dbReference>
<dbReference type="InterPro" id="IPR000719">
    <property type="entry name" value="Prot_kinase_dom"/>
</dbReference>
<feature type="binding site" evidence="6">
    <location>
        <position position="61"/>
    </location>
    <ligand>
        <name>ATP</name>
        <dbReference type="ChEBI" id="CHEBI:30616"/>
    </ligand>
</feature>
<dbReference type="PROSITE" id="PS00108">
    <property type="entry name" value="PROTEIN_KINASE_ST"/>
    <property type="match status" value="1"/>
</dbReference>
<keyword evidence="7" id="KW-0723">Serine/threonine-protein kinase</keyword>
<keyword evidence="4" id="KW-0418">Kinase</keyword>
<dbReference type="GO" id="GO:0000422">
    <property type="term" value="P:autophagy of mitochondrion"/>
    <property type="evidence" value="ECO:0007669"/>
    <property type="project" value="TreeGrafter"/>
</dbReference>
<evidence type="ECO:0000259" key="8">
    <source>
        <dbReference type="PROSITE" id="PS50011"/>
    </source>
</evidence>
<dbReference type="GO" id="GO:0004674">
    <property type="term" value="F:protein serine/threonine kinase activity"/>
    <property type="evidence" value="ECO:0007669"/>
    <property type="project" value="UniProtKB-KW"/>
</dbReference>
<evidence type="ECO:0000256" key="7">
    <source>
        <dbReference type="RuleBase" id="RU000304"/>
    </source>
</evidence>
<dbReference type="STRING" id="747676.F4S5T3"/>
<dbReference type="PROSITE" id="PS50011">
    <property type="entry name" value="PROTEIN_KINASE_DOM"/>
    <property type="match status" value="1"/>
</dbReference>
<dbReference type="GO" id="GO:0010506">
    <property type="term" value="P:regulation of autophagy"/>
    <property type="evidence" value="ECO:0007669"/>
    <property type="project" value="InterPro"/>
</dbReference>
<dbReference type="InterPro" id="IPR017441">
    <property type="entry name" value="Protein_kinase_ATP_BS"/>
</dbReference>